<evidence type="ECO:0000313" key="4">
    <source>
        <dbReference type="Proteomes" id="UP001283361"/>
    </source>
</evidence>
<keyword evidence="2" id="KW-0472">Membrane</keyword>
<feature type="region of interest" description="Disordered" evidence="1">
    <location>
        <begin position="492"/>
        <end position="513"/>
    </location>
</feature>
<reference evidence="3" key="1">
    <citation type="journal article" date="2023" name="G3 (Bethesda)">
        <title>A reference genome for the long-term kleptoplast-retaining sea slug Elysia crispata morphotype clarki.</title>
        <authorList>
            <person name="Eastman K.E."/>
            <person name="Pendleton A.L."/>
            <person name="Shaikh M.A."/>
            <person name="Suttiyut T."/>
            <person name="Ogas R."/>
            <person name="Tomko P."/>
            <person name="Gavelis G."/>
            <person name="Widhalm J.R."/>
            <person name="Wisecaver J.H."/>
        </authorList>
    </citation>
    <scope>NUCLEOTIDE SEQUENCE</scope>
    <source>
        <strain evidence="3">ECLA1</strain>
    </source>
</reference>
<feature type="transmembrane region" description="Helical" evidence="2">
    <location>
        <begin position="103"/>
        <end position="125"/>
    </location>
</feature>
<dbReference type="EMBL" id="JAWDGP010007907">
    <property type="protein sequence ID" value="KAK3700604.1"/>
    <property type="molecule type" value="Genomic_DNA"/>
</dbReference>
<feature type="compositionally biased region" description="Basic and acidic residues" evidence="1">
    <location>
        <begin position="188"/>
        <end position="198"/>
    </location>
</feature>
<feature type="compositionally biased region" description="Polar residues" evidence="1">
    <location>
        <begin position="497"/>
        <end position="511"/>
    </location>
</feature>
<feature type="transmembrane region" description="Helical" evidence="2">
    <location>
        <begin position="334"/>
        <end position="355"/>
    </location>
</feature>
<gene>
    <name evidence="3" type="ORF">RRG08_032405</name>
</gene>
<feature type="region of interest" description="Disordered" evidence="1">
    <location>
        <begin position="135"/>
        <end position="198"/>
    </location>
</feature>
<accession>A0AAE0XNX6</accession>
<dbReference type="Proteomes" id="UP001283361">
    <property type="component" value="Unassembled WGS sequence"/>
</dbReference>
<organism evidence="3 4">
    <name type="scientific">Elysia crispata</name>
    <name type="common">lettuce slug</name>
    <dbReference type="NCBI Taxonomy" id="231223"/>
    <lineage>
        <taxon>Eukaryota</taxon>
        <taxon>Metazoa</taxon>
        <taxon>Spiralia</taxon>
        <taxon>Lophotrochozoa</taxon>
        <taxon>Mollusca</taxon>
        <taxon>Gastropoda</taxon>
        <taxon>Heterobranchia</taxon>
        <taxon>Euthyneura</taxon>
        <taxon>Panpulmonata</taxon>
        <taxon>Sacoglossa</taxon>
        <taxon>Placobranchoidea</taxon>
        <taxon>Plakobranchidae</taxon>
        <taxon>Elysia</taxon>
    </lineage>
</organism>
<keyword evidence="2" id="KW-1133">Transmembrane helix</keyword>
<comment type="caution">
    <text evidence="3">The sequence shown here is derived from an EMBL/GenBank/DDBJ whole genome shotgun (WGS) entry which is preliminary data.</text>
</comment>
<keyword evidence="4" id="KW-1185">Reference proteome</keyword>
<proteinExistence type="predicted"/>
<protein>
    <submittedName>
        <fullName evidence="3">Uncharacterized protein</fullName>
    </submittedName>
</protein>
<dbReference type="AlphaFoldDB" id="A0AAE0XNX6"/>
<evidence type="ECO:0000313" key="3">
    <source>
        <dbReference type="EMBL" id="KAK3700604.1"/>
    </source>
</evidence>
<feature type="compositionally biased region" description="Basic residues" evidence="1">
    <location>
        <begin position="171"/>
        <end position="187"/>
    </location>
</feature>
<evidence type="ECO:0000256" key="2">
    <source>
        <dbReference type="SAM" id="Phobius"/>
    </source>
</evidence>
<keyword evidence="2" id="KW-0812">Transmembrane</keyword>
<sequence length="622" mass="68413">MNKRPYQPSLFIHKIYLGREDVVPCPLEVAQVPRSFLVSKGVGLKHVTVSSEELLRINMSSCQSREFRTPNMWNMWLCPVRRYSIYLYQTDWSTSNPSHPERLFHVMVQAILTIGLVLMVSLVMVRSLDLKKVYPESPPTATSSHGLSGGAAEDVLTGNPRDMVAPSPRLPGRRSRARKKGRKRKKEGARSTWERRLREMSSQNAADRACVSWTPDLKVKVNTTEQALWVDYCTDSASPRTRTCILEVHHSSSASPSTAAECQVLDQGNCATKFYTLEAGTSYKLMVQPYCRCQGRSVDPCAVAVTYGGPYHIPATTPPKISGKDSVRSNTGSVIFLTTYCTGVLVILAVGFLAWTRCRPKSSSSHSAQEVPGGDQEMQPMGGAQPPPPPPLGSGHSYSSSLPSYYWTDDRGSRTDSSALHTGSQTLLKEECADNDVHAQYKERYGYADCSSMETLCTNPLVGGACGTNQRLSPPGLLGMNRVKYEESRPCGAAQATGGSSVNDGAVSTVQTRHRHYLARPETYRGRGEAMATSPQKGKNMIQDQASQEWKVVCNSDTGCGGALQALRTERRRTPRPTCGDCDHLHRMALLEQPQRLPGRISPDSFNMIKIPVDILFENAGT</sequence>
<name>A0AAE0XNX6_9GAST</name>
<evidence type="ECO:0000256" key="1">
    <source>
        <dbReference type="SAM" id="MobiDB-lite"/>
    </source>
</evidence>
<feature type="region of interest" description="Disordered" evidence="1">
    <location>
        <begin position="362"/>
        <end position="398"/>
    </location>
</feature>